<dbReference type="GO" id="GO:0008360">
    <property type="term" value="P:regulation of cell shape"/>
    <property type="evidence" value="ECO:0007669"/>
    <property type="project" value="UniProtKB-KW"/>
</dbReference>
<comment type="pathway">
    <text evidence="2 7">Cell wall biogenesis; peptidoglycan biosynthesis.</text>
</comment>
<dbReference type="GO" id="GO:0071555">
    <property type="term" value="P:cell wall organization"/>
    <property type="evidence" value="ECO:0007669"/>
    <property type="project" value="UniProtKB-KW"/>
</dbReference>
<keyword evidence="7" id="KW-0131">Cell cycle</keyword>
<dbReference type="Gene3D" id="3.40.50.720">
    <property type="entry name" value="NAD(P)-binding Rossmann-like Domain"/>
    <property type="match status" value="1"/>
</dbReference>
<keyword evidence="4 7" id="KW-0436">Ligase</keyword>
<dbReference type="eggNOG" id="COG0771">
    <property type="taxonomic scope" value="Bacteria"/>
</dbReference>
<evidence type="ECO:0000256" key="7">
    <source>
        <dbReference type="HAMAP-Rule" id="MF_00639"/>
    </source>
</evidence>
<comment type="similarity">
    <text evidence="7">Belongs to the MurCDEF family.</text>
</comment>
<evidence type="ECO:0000256" key="6">
    <source>
        <dbReference type="ARBA" id="ARBA00022840"/>
    </source>
</evidence>
<organism evidence="9 10">
    <name type="scientific">Treponema brennaborense (strain DSM 12168 / CIP 105900 / DD5/3)</name>
    <dbReference type="NCBI Taxonomy" id="906968"/>
    <lineage>
        <taxon>Bacteria</taxon>
        <taxon>Pseudomonadati</taxon>
        <taxon>Spirochaetota</taxon>
        <taxon>Spirochaetia</taxon>
        <taxon>Spirochaetales</taxon>
        <taxon>Treponemataceae</taxon>
        <taxon>Treponema</taxon>
    </lineage>
</organism>
<evidence type="ECO:0000256" key="1">
    <source>
        <dbReference type="ARBA" id="ARBA00004496"/>
    </source>
</evidence>
<dbReference type="Pfam" id="PF21799">
    <property type="entry name" value="MurD-like_N"/>
    <property type="match status" value="1"/>
</dbReference>
<dbReference type="SUPFAM" id="SSF51984">
    <property type="entry name" value="MurCD N-terminal domain"/>
    <property type="match status" value="1"/>
</dbReference>
<evidence type="ECO:0000256" key="4">
    <source>
        <dbReference type="ARBA" id="ARBA00022598"/>
    </source>
</evidence>
<dbReference type="KEGG" id="tbe:Trebr_1882"/>
<comment type="catalytic activity">
    <reaction evidence="7">
        <text>UDP-N-acetyl-alpha-D-muramoyl-L-alanine + D-glutamate + ATP = UDP-N-acetyl-alpha-D-muramoyl-L-alanyl-D-glutamate + ADP + phosphate + H(+)</text>
        <dbReference type="Rhea" id="RHEA:16429"/>
        <dbReference type="ChEBI" id="CHEBI:15378"/>
        <dbReference type="ChEBI" id="CHEBI:29986"/>
        <dbReference type="ChEBI" id="CHEBI:30616"/>
        <dbReference type="ChEBI" id="CHEBI:43474"/>
        <dbReference type="ChEBI" id="CHEBI:83898"/>
        <dbReference type="ChEBI" id="CHEBI:83900"/>
        <dbReference type="ChEBI" id="CHEBI:456216"/>
        <dbReference type="EC" id="6.3.2.9"/>
    </reaction>
</comment>
<dbReference type="GO" id="GO:0005737">
    <property type="term" value="C:cytoplasm"/>
    <property type="evidence" value="ECO:0007669"/>
    <property type="project" value="UniProtKB-SubCell"/>
</dbReference>
<evidence type="ECO:0000259" key="8">
    <source>
        <dbReference type="Pfam" id="PF08245"/>
    </source>
</evidence>
<dbReference type="SUPFAM" id="SSF53244">
    <property type="entry name" value="MurD-like peptide ligases, peptide-binding domain"/>
    <property type="match status" value="1"/>
</dbReference>
<keyword evidence="6 7" id="KW-0067">ATP-binding</keyword>
<reference evidence="10" key="1">
    <citation type="submission" date="2011-04" db="EMBL/GenBank/DDBJ databases">
        <title>The complete genome of Treponema brennaborense DSM 12168.</title>
        <authorList>
            <person name="Lucas S."/>
            <person name="Han J."/>
            <person name="Lapidus A."/>
            <person name="Bruce D."/>
            <person name="Goodwin L."/>
            <person name="Pitluck S."/>
            <person name="Peters L."/>
            <person name="Kyrpides N."/>
            <person name="Mavromatis K."/>
            <person name="Ivanova N."/>
            <person name="Mikhailova N."/>
            <person name="Pagani I."/>
            <person name="Teshima H."/>
            <person name="Detter J.C."/>
            <person name="Tapia R."/>
            <person name="Han C."/>
            <person name="Land M."/>
            <person name="Hauser L."/>
            <person name="Markowitz V."/>
            <person name="Cheng J.-F."/>
            <person name="Hugenholtz P."/>
            <person name="Woyke T."/>
            <person name="Wu D."/>
            <person name="Gronow S."/>
            <person name="Wellnitz S."/>
            <person name="Brambilla E."/>
            <person name="Klenk H.-P."/>
            <person name="Eisen J.A."/>
        </authorList>
    </citation>
    <scope>NUCLEOTIDE SEQUENCE [LARGE SCALE GENOMIC DNA]</scope>
    <source>
        <strain evidence="10">DSM 12168 / CIP 105900 / DD5/3</strain>
    </source>
</reference>
<sequence>MAEKQRETEPHEYPAGCAFKSLQDIAGKRVTVMGLGLNGGGEASVRFFLKHGAYVTVTDMKTPAQLQPTIDALTPESLAYPDKLRYVLGKHEIADFADADVVIKNPGVKFENNAYLAAAKSIETDVSVFLRFTQAPIIAVTGSKGKSSTVSAIHYGLCAAGFEAFLGGNITVSPLTFLDKTDGTTPVVLELSSWQLADLRGRRLLKPHVAVLTKIVPDHQNWYGSMEKYVADKKLIYADQDASCWTVCAADDEWGDAFAAETNGTVLRYGGGKLPAAECGAWIGKNGKGYVRLPAARFSGGRFADGEPHEVLDTLAVPGSHMKTNALNAALVMSLLGVAPEQTETILARWPGIQHRLEYFHTWQLPGAKGRSVKFYNDSAATVPEAAAAASQAFGKPVHLLCGGTDKNLDFLPLARTLRSQPPASVYALAGTGTDKLLPLLKASDIRYEGPFESLAQLLSALKRNLQQTAASGTDREQIVVFSPGATSFGMFSNEFDRGCRFKNAVAELFG</sequence>
<keyword evidence="7" id="KW-0961">Cell wall biogenesis/degradation</keyword>
<dbReference type="Proteomes" id="UP000006546">
    <property type="component" value="Chromosome"/>
</dbReference>
<name>F4LIZ2_TREBD</name>
<keyword evidence="7" id="KW-0573">Peptidoglycan synthesis</keyword>
<dbReference type="OrthoDB" id="9809796at2"/>
<comment type="subcellular location">
    <subcellularLocation>
        <location evidence="1 7">Cytoplasm</location>
    </subcellularLocation>
</comment>
<dbReference type="GO" id="GO:0005524">
    <property type="term" value="F:ATP binding"/>
    <property type="evidence" value="ECO:0007669"/>
    <property type="project" value="UniProtKB-UniRule"/>
</dbReference>
<protein>
    <recommendedName>
        <fullName evidence="7">UDP-N-acetylmuramoylalanine--D-glutamate ligase</fullName>
        <ecNumber evidence="7">6.3.2.9</ecNumber>
    </recommendedName>
    <alternativeName>
        <fullName evidence="7">D-glutamic acid-adding enzyme</fullName>
    </alternativeName>
    <alternativeName>
        <fullName evidence="7">UDP-N-acetylmuramoyl-L-alanyl-D-glutamate synthetase</fullName>
    </alternativeName>
</protein>
<evidence type="ECO:0000313" key="9">
    <source>
        <dbReference type="EMBL" id="AEE17301.1"/>
    </source>
</evidence>
<evidence type="ECO:0000256" key="2">
    <source>
        <dbReference type="ARBA" id="ARBA00004752"/>
    </source>
</evidence>
<keyword evidence="7" id="KW-0133">Cell shape</keyword>
<gene>
    <name evidence="7" type="primary">murD</name>
    <name evidence="9" type="ordered locus">Trebr_1882</name>
</gene>
<dbReference type="AlphaFoldDB" id="F4LIZ2"/>
<dbReference type="Gene3D" id="3.40.1190.10">
    <property type="entry name" value="Mur-like, catalytic domain"/>
    <property type="match status" value="1"/>
</dbReference>
<dbReference type="GO" id="GO:0051301">
    <property type="term" value="P:cell division"/>
    <property type="evidence" value="ECO:0007669"/>
    <property type="project" value="UniProtKB-KW"/>
</dbReference>
<dbReference type="EMBL" id="CP002696">
    <property type="protein sequence ID" value="AEE17301.1"/>
    <property type="molecule type" value="Genomic_DNA"/>
</dbReference>
<keyword evidence="3 7" id="KW-0963">Cytoplasm</keyword>
<dbReference type="RefSeq" id="WP_013759005.1">
    <property type="nucleotide sequence ID" value="NC_015500.1"/>
</dbReference>
<dbReference type="InterPro" id="IPR036565">
    <property type="entry name" value="Mur-like_cat_sf"/>
</dbReference>
<feature type="domain" description="Mur ligase central" evidence="8">
    <location>
        <begin position="140"/>
        <end position="332"/>
    </location>
</feature>
<dbReference type="EC" id="6.3.2.9" evidence="7"/>
<dbReference type="InterPro" id="IPR036615">
    <property type="entry name" value="Mur_ligase_C_dom_sf"/>
</dbReference>
<feature type="binding site" evidence="7">
    <location>
        <begin position="142"/>
        <end position="148"/>
    </location>
    <ligand>
        <name>ATP</name>
        <dbReference type="ChEBI" id="CHEBI:30616"/>
    </ligand>
</feature>
<dbReference type="InterPro" id="IPR005762">
    <property type="entry name" value="MurD"/>
</dbReference>
<dbReference type="UniPathway" id="UPA00219"/>
<accession>F4LIZ2</accession>
<dbReference type="Pfam" id="PF08245">
    <property type="entry name" value="Mur_ligase_M"/>
    <property type="match status" value="1"/>
</dbReference>
<dbReference type="NCBIfam" id="TIGR01087">
    <property type="entry name" value="murD"/>
    <property type="match status" value="1"/>
</dbReference>
<keyword evidence="7" id="KW-0132">Cell division</keyword>
<comment type="function">
    <text evidence="7">Cell wall formation. Catalyzes the addition of glutamate to the nucleotide precursor UDP-N-acetylmuramoyl-L-alanine (UMA).</text>
</comment>
<dbReference type="HOGENOM" id="CLU_032540_0_1_12"/>
<evidence type="ECO:0000256" key="3">
    <source>
        <dbReference type="ARBA" id="ARBA00022490"/>
    </source>
</evidence>
<dbReference type="GO" id="GO:0009252">
    <property type="term" value="P:peptidoglycan biosynthetic process"/>
    <property type="evidence" value="ECO:0007669"/>
    <property type="project" value="UniProtKB-UniRule"/>
</dbReference>
<dbReference type="InterPro" id="IPR013221">
    <property type="entry name" value="Mur_ligase_cen"/>
</dbReference>
<evidence type="ECO:0000313" key="10">
    <source>
        <dbReference type="Proteomes" id="UP000006546"/>
    </source>
</evidence>
<evidence type="ECO:0000256" key="5">
    <source>
        <dbReference type="ARBA" id="ARBA00022741"/>
    </source>
</evidence>
<keyword evidence="5 7" id="KW-0547">Nucleotide-binding</keyword>
<dbReference type="Gene3D" id="3.90.190.20">
    <property type="entry name" value="Mur ligase, C-terminal domain"/>
    <property type="match status" value="1"/>
</dbReference>
<dbReference type="SUPFAM" id="SSF53623">
    <property type="entry name" value="MurD-like peptide ligases, catalytic domain"/>
    <property type="match status" value="1"/>
</dbReference>
<dbReference type="GO" id="GO:0008764">
    <property type="term" value="F:UDP-N-acetylmuramoylalanine-D-glutamate ligase activity"/>
    <property type="evidence" value="ECO:0007669"/>
    <property type="project" value="UniProtKB-UniRule"/>
</dbReference>
<keyword evidence="10" id="KW-1185">Reference proteome</keyword>
<dbReference type="PANTHER" id="PTHR43692">
    <property type="entry name" value="UDP-N-ACETYLMURAMOYLALANINE--D-GLUTAMATE LIGASE"/>
    <property type="match status" value="1"/>
</dbReference>
<dbReference type="PANTHER" id="PTHR43692:SF1">
    <property type="entry name" value="UDP-N-ACETYLMURAMOYLALANINE--D-GLUTAMATE LIGASE"/>
    <property type="match status" value="1"/>
</dbReference>
<proteinExistence type="inferred from homology"/>
<dbReference type="HAMAP" id="MF_00639">
    <property type="entry name" value="MurD"/>
    <property type="match status" value="1"/>
</dbReference>
<dbReference type="STRING" id="906968.Trebr_1882"/>